<gene>
    <name evidence="3" type="ORF">BFC18_00580</name>
</gene>
<proteinExistence type="inferred from homology"/>
<feature type="coiled-coil region" evidence="2">
    <location>
        <begin position="161"/>
        <end position="188"/>
    </location>
</feature>
<dbReference type="EMBL" id="MDHN01000043">
    <property type="protein sequence ID" value="OFC68768.1"/>
    <property type="molecule type" value="Genomic_DNA"/>
</dbReference>
<dbReference type="Proteomes" id="UP000175691">
    <property type="component" value="Unassembled WGS sequence"/>
</dbReference>
<accession>A0A1E7Z5G1</accession>
<keyword evidence="2" id="KW-0175">Coiled coil</keyword>
<dbReference type="RefSeq" id="WP_070127620.1">
    <property type="nucleotide sequence ID" value="NZ_MDHN01000043.1"/>
</dbReference>
<dbReference type="NCBIfam" id="TIGR02977">
    <property type="entry name" value="phageshock_pspA"/>
    <property type="match status" value="1"/>
</dbReference>
<comment type="similarity">
    <text evidence="1">Belongs to the PspA/Vipp/IM30 family.</text>
</comment>
<dbReference type="STRING" id="1656094.BFC18_00580"/>
<dbReference type="InterPro" id="IPR007157">
    <property type="entry name" value="PspA_VIPP1"/>
</dbReference>
<dbReference type="GO" id="GO:0009271">
    <property type="term" value="P:phage shock"/>
    <property type="evidence" value="ECO:0007669"/>
    <property type="project" value="TreeGrafter"/>
</dbReference>
<dbReference type="OrthoDB" id="9779630at2"/>
<dbReference type="AlphaFoldDB" id="A0A1E7Z5G1"/>
<name>A0A1E7Z5G1_9ALTE</name>
<protein>
    <submittedName>
        <fullName evidence="3">Phage shock protein PspA</fullName>
    </submittedName>
</protein>
<dbReference type="PANTHER" id="PTHR31088:SF6">
    <property type="entry name" value="PHAGE SHOCK PROTEIN A"/>
    <property type="match status" value="1"/>
</dbReference>
<dbReference type="GO" id="GO:0005829">
    <property type="term" value="C:cytosol"/>
    <property type="evidence" value="ECO:0007669"/>
    <property type="project" value="TreeGrafter"/>
</dbReference>
<comment type="caution">
    <text evidence="3">The sequence shown here is derived from an EMBL/GenBank/DDBJ whole genome shotgun (WGS) entry which is preliminary data.</text>
</comment>
<keyword evidence="4" id="KW-1185">Reference proteome</keyword>
<sequence length="223" mass="25172">MGMFSRMSDIIQSNINAMLDKAEDPEKVIRLIIQEMEETMVEMRSVAAKYIAEQKYLDRQAATLQKDIDNWMAKAELAMDKGKDDLARAALVQKNSYVEKLDVIESQKTQVSDMLTSVQEDTQRLHAKLAEARQKQKSLVARKDNASVRLKARGVTHSTQVENAMARMDSYEQRIEHLEAQVDAYDVVGSSSSATSLEDEFKALETNDVIEEELAALKKKRAA</sequence>
<dbReference type="PANTHER" id="PTHR31088">
    <property type="entry name" value="MEMBRANE-ASSOCIATED PROTEIN VIPP1, CHLOROPLASTIC"/>
    <property type="match status" value="1"/>
</dbReference>
<evidence type="ECO:0000313" key="3">
    <source>
        <dbReference type="EMBL" id="OFC68768.1"/>
    </source>
</evidence>
<evidence type="ECO:0000256" key="2">
    <source>
        <dbReference type="SAM" id="Coils"/>
    </source>
</evidence>
<dbReference type="InterPro" id="IPR014319">
    <property type="entry name" value="Phageshock_PspA"/>
</dbReference>
<organism evidence="3 4">
    <name type="scientific">Alteromonas confluentis</name>
    <dbReference type="NCBI Taxonomy" id="1656094"/>
    <lineage>
        <taxon>Bacteria</taxon>
        <taxon>Pseudomonadati</taxon>
        <taxon>Pseudomonadota</taxon>
        <taxon>Gammaproteobacteria</taxon>
        <taxon>Alteromonadales</taxon>
        <taxon>Alteromonadaceae</taxon>
        <taxon>Alteromonas/Salinimonas group</taxon>
        <taxon>Alteromonas</taxon>
    </lineage>
</organism>
<reference evidence="3 4" key="1">
    <citation type="submission" date="2016-08" db="EMBL/GenBank/DDBJ databases">
        <authorList>
            <person name="Seilhamer J.J."/>
        </authorList>
    </citation>
    <scope>NUCLEOTIDE SEQUENCE [LARGE SCALE GENOMIC DNA]</scope>
    <source>
        <strain evidence="3 4">KCTC 42603</strain>
    </source>
</reference>
<dbReference type="Pfam" id="PF04012">
    <property type="entry name" value="PspA_IM30"/>
    <property type="match status" value="1"/>
</dbReference>
<evidence type="ECO:0000256" key="1">
    <source>
        <dbReference type="ARBA" id="ARBA00043985"/>
    </source>
</evidence>
<evidence type="ECO:0000313" key="4">
    <source>
        <dbReference type="Proteomes" id="UP000175691"/>
    </source>
</evidence>